<dbReference type="Proteomes" id="UP000799437">
    <property type="component" value="Unassembled WGS sequence"/>
</dbReference>
<feature type="compositionally biased region" description="Basic and acidic residues" evidence="2">
    <location>
        <begin position="35"/>
        <end position="50"/>
    </location>
</feature>
<evidence type="ECO:0000256" key="2">
    <source>
        <dbReference type="SAM" id="MobiDB-lite"/>
    </source>
</evidence>
<evidence type="ECO:0000313" key="4">
    <source>
        <dbReference type="EMBL" id="KAF2759142.1"/>
    </source>
</evidence>
<evidence type="ECO:0000313" key="5">
    <source>
        <dbReference type="Proteomes" id="UP000799437"/>
    </source>
</evidence>
<dbReference type="SUPFAM" id="SSF69047">
    <property type="entry name" value="Hypothetical protein YjbJ"/>
    <property type="match status" value="1"/>
</dbReference>
<dbReference type="RefSeq" id="XP_033601593.1">
    <property type="nucleotide sequence ID" value="XM_033740870.1"/>
</dbReference>
<feature type="domain" description="CsbD-like" evidence="3">
    <location>
        <begin position="73"/>
        <end position="121"/>
    </location>
</feature>
<dbReference type="InterPro" id="IPR036629">
    <property type="entry name" value="YjbJ_sf"/>
</dbReference>
<dbReference type="Pfam" id="PF05532">
    <property type="entry name" value="CsbD"/>
    <property type="match status" value="1"/>
</dbReference>
<proteinExistence type="inferred from homology"/>
<protein>
    <recommendedName>
        <fullName evidence="3">CsbD-like domain-containing protein</fullName>
    </recommendedName>
</protein>
<dbReference type="PANTHER" id="PTHR40460">
    <property type="entry name" value="CHROMOSOME 1, WHOLE GENOME SHOTGUN SEQUENCE"/>
    <property type="match status" value="1"/>
</dbReference>
<evidence type="ECO:0000259" key="3">
    <source>
        <dbReference type="Pfam" id="PF05532"/>
    </source>
</evidence>
<name>A0A6A6W8G4_9PEZI</name>
<dbReference type="OrthoDB" id="5309565at2759"/>
<dbReference type="EMBL" id="ML996570">
    <property type="protein sequence ID" value="KAF2759142.1"/>
    <property type="molecule type" value="Genomic_DNA"/>
</dbReference>
<comment type="similarity">
    <text evidence="1">Belongs to the UPF0337 (CsbD) family.</text>
</comment>
<evidence type="ECO:0000256" key="1">
    <source>
        <dbReference type="ARBA" id="ARBA00009129"/>
    </source>
</evidence>
<reference evidence="4" key="1">
    <citation type="journal article" date="2020" name="Stud. Mycol.">
        <title>101 Dothideomycetes genomes: a test case for predicting lifestyles and emergence of pathogens.</title>
        <authorList>
            <person name="Haridas S."/>
            <person name="Albert R."/>
            <person name="Binder M."/>
            <person name="Bloem J."/>
            <person name="Labutti K."/>
            <person name="Salamov A."/>
            <person name="Andreopoulos B."/>
            <person name="Baker S."/>
            <person name="Barry K."/>
            <person name="Bills G."/>
            <person name="Bluhm B."/>
            <person name="Cannon C."/>
            <person name="Castanera R."/>
            <person name="Culley D."/>
            <person name="Daum C."/>
            <person name="Ezra D."/>
            <person name="Gonzalez J."/>
            <person name="Henrissat B."/>
            <person name="Kuo A."/>
            <person name="Liang C."/>
            <person name="Lipzen A."/>
            <person name="Lutzoni F."/>
            <person name="Magnuson J."/>
            <person name="Mondo S."/>
            <person name="Nolan M."/>
            <person name="Ohm R."/>
            <person name="Pangilinan J."/>
            <person name="Park H.-J."/>
            <person name="Ramirez L."/>
            <person name="Alfaro M."/>
            <person name="Sun H."/>
            <person name="Tritt A."/>
            <person name="Yoshinaga Y."/>
            <person name="Zwiers L.-H."/>
            <person name="Turgeon B."/>
            <person name="Goodwin S."/>
            <person name="Spatafora J."/>
            <person name="Crous P."/>
            <person name="Grigoriev I."/>
        </authorList>
    </citation>
    <scope>NUCLEOTIDE SEQUENCE</scope>
    <source>
        <strain evidence="4">CBS 121739</strain>
    </source>
</reference>
<accession>A0A6A6W8G4</accession>
<dbReference type="InterPro" id="IPR008462">
    <property type="entry name" value="CsbD"/>
</dbReference>
<sequence>MSNKETSTLQSALDSVSSTIQSGIHAVTGNPGDKAAADRKQAEAEARSDLSHATVKAGPVTATADGVATDNKDRTDGSWNQTIGSGKEFIGGITGSEQLKQAGQRQNEEGKVQEAQGQLSDLGQGLKERAGGVLTGAVAGLTGDEQAKAAAQEQHDRGKTLQRGVEADLQKQADAERK</sequence>
<feature type="region of interest" description="Disordered" evidence="2">
    <location>
        <begin position="22"/>
        <end position="120"/>
    </location>
</feature>
<gene>
    <name evidence="4" type="ORF">EJ05DRAFT_334350</name>
</gene>
<dbReference type="AlphaFoldDB" id="A0A6A6W8G4"/>
<feature type="region of interest" description="Disordered" evidence="2">
    <location>
        <begin position="145"/>
        <end position="178"/>
    </location>
</feature>
<keyword evidence="5" id="KW-1185">Reference proteome</keyword>
<feature type="compositionally biased region" description="Basic and acidic residues" evidence="2">
    <location>
        <begin position="153"/>
        <end position="178"/>
    </location>
</feature>
<dbReference type="GeneID" id="54481924"/>
<feature type="compositionally biased region" description="Polar residues" evidence="2">
    <location>
        <begin position="95"/>
        <end position="105"/>
    </location>
</feature>
<organism evidence="4 5">
    <name type="scientific">Pseudovirgaria hyperparasitica</name>
    <dbReference type="NCBI Taxonomy" id="470096"/>
    <lineage>
        <taxon>Eukaryota</taxon>
        <taxon>Fungi</taxon>
        <taxon>Dikarya</taxon>
        <taxon>Ascomycota</taxon>
        <taxon>Pezizomycotina</taxon>
        <taxon>Dothideomycetes</taxon>
        <taxon>Dothideomycetes incertae sedis</taxon>
        <taxon>Acrospermales</taxon>
        <taxon>Acrospermaceae</taxon>
        <taxon>Pseudovirgaria</taxon>
    </lineage>
</organism>
<dbReference type="PANTHER" id="PTHR40460:SF1">
    <property type="entry name" value="CSBD-LIKE DOMAIN-CONTAINING PROTEIN"/>
    <property type="match status" value="1"/>
</dbReference>